<comment type="caution">
    <text evidence="1">The sequence shown here is derived from an EMBL/GenBank/DDBJ whole genome shotgun (WGS) entry which is preliminary data.</text>
</comment>
<dbReference type="EMBL" id="RXII01000080">
    <property type="protein sequence ID" value="RZN61095.1"/>
    <property type="molecule type" value="Genomic_DNA"/>
</dbReference>
<accession>A0A429GNF3</accession>
<name>A0A429GNF3_9CREN</name>
<dbReference type="EMBL" id="RCOS01000076">
    <property type="protein sequence ID" value="RSN75291.1"/>
    <property type="molecule type" value="Genomic_DNA"/>
</dbReference>
<gene>
    <name evidence="1" type="ORF">D6D85_06585</name>
    <name evidence="2" type="ORF">EF810_05135</name>
</gene>
<organism evidence="1 3">
    <name type="scientific">Candidatus Methanodesulfokora washburnensis</name>
    <dbReference type="NCBI Taxonomy" id="2478471"/>
    <lineage>
        <taxon>Archaea</taxon>
        <taxon>Thermoproteota</taxon>
        <taxon>Candidatus Korarchaeia</taxon>
        <taxon>Candidatus Korarchaeia incertae sedis</taxon>
        <taxon>Candidatus Methanodesulfokora</taxon>
    </lineage>
</organism>
<sequence length="369" mass="41546">MRASGIFKHVMVSFLIGLILASSIQPVLVRAEDIEIAVPSLDDRNRVIMLYMLGVALSTTPLNTSAKYELFHTVYMYRNGTLNLVNSPYISGEELEQPLNYALETRRMMENGTLTTFKNETGIYVAYNGTISDALLFVNNGSWDMELGPLYNTSLNNNTMIYWRSVKANFSGQLIEYNLIQLIANISDTHKVYITTIGEKLNDTSYSYVYTEAMYWFKDKNTFFGDWIILPEGADSLDQYYEMVANAVQFLYNDVYKGSSPGYVPTSYPQIAKYLNILSKNIPLGYNLRVIKGYALVTDFVISMLVGAAMGALSYTIKWAITTGCDRSKWSWRDFGISVAVGAALGPVGSKLKGAVSCFLKWLPEWARW</sequence>
<evidence type="ECO:0000313" key="1">
    <source>
        <dbReference type="EMBL" id="RSN75291.1"/>
    </source>
</evidence>
<dbReference type="AlphaFoldDB" id="A0A429GNF3"/>
<evidence type="ECO:0000313" key="3">
    <source>
        <dbReference type="Proteomes" id="UP000277582"/>
    </source>
</evidence>
<keyword evidence="3" id="KW-1185">Reference proteome</keyword>
<evidence type="ECO:0000313" key="4">
    <source>
        <dbReference type="Proteomes" id="UP000316217"/>
    </source>
</evidence>
<dbReference type="Proteomes" id="UP000277582">
    <property type="component" value="Unassembled WGS sequence"/>
</dbReference>
<reference evidence="1 3" key="1">
    <citation type="submission" date="2018-10" db="EMBL/GenBank/DDBJ databases">
        <title>Co-occurring genomic capacity for anaerobic methane metabolism and dissimilatory sulfite reduction discovered in the Korarchaeota.</title>
        <authorList>
            <person name="Mckay L.J."/>
            <person name="Dlakic M."/>
            <person name="Fields M.W."/>
            <person name="Delmont T.O."/>
            <person name="Eren A.M."/>
            <person name="Jay Z.J."/>
            <person name="Klingelsmith K.B."/>
            <person name="Rusch D.B."/>
            <person name="Inskeep W.P."/>
        </authorList>
    </citation>
    <scope>NUCLEOTIDE SEQUENCE [LARGE SCALE GENOMIC DNA]</scope>
    <source>
        <strain evidence="1 3">MDKW</strain>
    </source>
</reference>
<proteinExistence type="predicted"/>
<protein>
    <submittedName>
        <fullName evidence="1">Uncharacterized protein</fullName>
    </submittedName>
</protein>
<reference evidence="2 4" key="2">
    <citation type="journal article" date="2019" name="Nat. Microbiol.">
        <title>Wide diversity of methane and short-chain alkane metabolisms in uncultured archaea.</title>
        <authorList>
            <person name="Borrel G."/>
            <person name="Adam P.S."/>
            <person name="McKay L.J."/>
            <person name="Chen L.X."/>
            <person name="Sierra-Garcia I.N."/>
            <person name="Sieber C.M."/>
            <person name="Letourneur Q."/>
            <person name="Ghozlane A."/>
            <person name="Andersen G.L."/>
            <person name="Li W.J."/>
            <person name="Hallam S.J."/>
            <person name="Muyzer G."/>
            <person name="de Oliveira V.M."/>
            <person name="Inskeep W.P."/>
            <person name="Banfield J.F."/>
            <person name="Gribaldo S."/>
        </authorList>
    </citation>
    <scope>NUCLEOTIDE SEQUENCE [LARGE SCALE GENOMIC DNA]</scope>
    <source>
        <strain evidence="2">NM4</strain>
    </source>
</reference>
<dbReference type="RefSeq" id="WP_125671230.1">
    <property type="nucleotide sequence ID" value="NZ_RCOS01000076.1"/>
</dbReference>
<evidence type="ECO:0000313" key="2">
    <source>
        <dbReference type="EMBL" id="RZN61095.1"/>
    </source>
</evidence>
<dbReference type="Proteomes" id="UP000316217">
    <property type="component" value="Unassembled WGS sequence"/>
</dbReference>